<feature type="domain" description="CRAL-TRIO" evidence="2">
    <location>
        <begin position="55"/>
        <end position="220"/>
    </location>
</feature>
<dbReference type="Pfam" id="PF00650">
    <property type="entry name" value="CRAL_TRIO"/>
    <property type="match status" value="1"/>
</dbReference>
<dbReference type="InterPro" id="IPR036273">
    <property type="entry name" value="CRAL/TRIO_N_dom_sf"/>
</dbReference>
<dbReference type="InterPro" id="IPR036865">
    <property type="entry name" value="CRAL-TRIO_dom_sf"/>
</dbReference>
<evidence type="ECO:0000313" key="3">
    <source>
        <dbReference type="EMBL" id="KAL1124739.1"/>
    </source>
</evidence>
<dbReference type="Gene3D" id="1.20.5.1200">
    <property type="entry name" value="Alpha-tocopherol transfer"/>
    <property type="match status" value="1"/>
</dbReference>
<dbReference type="SMART" id="SM01100">
    <property type="entry name" value="CRAL_TRIO_N"/>
    <property type="match status" value="1"/>
</dbReference>
<dbReference type="EMBL" id="JBFDAA010000010">
    <property type="protein sequence ID" value="KAL1124739.1"/>
    <property type="molecule type" value="Genomic_DNA"/>
</dbReference>
<gene>
    <name evidence="3" type="ORF">AAG570_001362</name>
</gene>
<dbReference type="PANTHER" id="PTHR10174">
    <property type="entry name" value="ALPHA-TOCOPHEROL TRANSFER PROTEIN-RELATED"/>
    <property type="match status" value="1"/>
</dbReference>
<protein>
    <recommendedName>
        <fullName evidence="2">CRAL-TRIO domain-containing protein</fullName>
    </recommendedName>
</protein>
<keyword evidence="1" id="KW-0812">Transmembrane</keyword>
<dbReference type="SUPFAM" id="SSF46938">
    <property type="entry name" value="CRAL/TRIO N-terminal domain"/>
    <property type="match status" value="1"/>
</dbReference>
<dbReference type="PROSITE" id="PS50191">
    <property type="entry name" value="CRAL_TRIO"/>
    <property type="match status" value="1"/>
</dbReference>
<dbReference type="SUPFAM" id="SSF52087">
    <property type="entry name" value="CRAL/TRIO domain"/>
    <property type="match status" value="1"/>
</dbReference>
<keyword evidence="4" id="KW-1185">Reference proteome</keyword>
<dbReference type="Gene3D" id="3.40.525.10">
    <property type="entry name" value="CRAL-TRIO lipid binding domain"/>
    <property type="match status" value="1"/>
</dbReference>
<keyword evidence="1" id="KW-0472">Membrane</keyword>
<dbReference type="InterPro" id="IPR011074">
    <property type="entry name" value="CRAL/TRIO_N_dom"/>
</dbReference>
<name>A0ABD0YZV4_9HEMI</name>
<reference evidence="3 4" key="1">
    <citation type="submission" date="2024-07" db="EMBL/GenBank/DDBJ databases">
        <title>Chromosome-level genome assembly of the water stick insect Ranatra chinensis (Heteroptera: Nepidae).</title>
        <authorList>
            <person name="Liu X."/>
        </authorList>
    </citation>
    <scope>NUCLEOTIDE SEQUENCE [LARGE SCALE GENOMIC DNA]</scope>
    <source>
        <strain evidence="3">Cailab_2021Rc</strain>
        <tissue evidence="3">Muscle</tissue>
    </source>
</reference>
<dbReference type="Gene3D" id="1.10.8.20">
    <property type="entry name" value="N-terminal domain of phosphatidylinositol transfer protein sec14p"/>
    <property type="match status" value="1"/>
</dbReference>
<proteinExistence type="predicted"/>
<accession>A0ABD0YZV4</accession>
<dbReference type="AlphaFoldDB" id="A0ABD0YZV4"/>
<dbReference type="PANTHER" id="PTHR10174:SF220">
    <property type="entry name" value="LD41874P"/>
    <property type="match status" value="1"/>
</dbReference>
<evidence type="ECO:0000313" key="4">
    <source>
        <dbReference type="Proteomes" id="UP001558652"/>
    </source>
</evidence>
<feature type="transmembrane region" description="Helical" evidence="1">
    <location>
        <begin position="252"/>
        <end position="272"/>
    </location>
</feature>
<evidence type="ECO:0000256" key="1">
    <source>
        <dbReference type="SAM" id="Phobius"/>
    </source>
</evidence>
<feature type="non-terminal residue" evidence="3">
    <location>
        <position position="1"/>
    </location>
</feature>
<dbReference type="InterPro" id="IPR001251">
    <property type="entry name" value="CRAL-TRIO_dom"/>
</dbReference>
<keyword evidence="1" id="KW-1133">Transmembrane helix</keyword>
<dbReference type="CDD" id="cd00170">
    <property type="entry name" value="SEC14"/>
    <property type="match status" value="1"/>
</dbReference>
<evidence type="ECO:0000259" key="2">
    <source>
        <dbReference type="PROSITE" id="PS50191"/>
    </source>
</evidence>
<comment type="caution">
    <text evidence="3">The sequence shown here is derived from an EMBL/GenBank/DDBJ whole genome shotgun (WGS) entry which is preliminary data.</text>
</comment>
<dbReference type="PRINTS" id="PR00180">
    <property type="entry name" value="CRETINALDHBP"/>
</dbReference>
<organism evidence="3 4">
    <name type="scientific">Ranatra chinensis</name>
    <dbReference type="NCBI Taxonomy" id="642074"/>
    <lineage>
        <taxon>Eukaryota</taxon>
        <taxon>Metazoa</taxon>
        <taxon>Ecdysozoa</taxon>
        <taxon>Arthropoda</taxon>
        <taxon>Hexapoda</taxon>
        <taxon>Insecta</taxon>
        <taxon>Pterygota</taxon>
        <taxon>Neoptera</taxon>
        <taxon>Paraneoptera</taxon>
        <taxon>Hemiptera</taxon>
        <taxon>Heteroptera</taxon>
        <taxon>Panheteroptera</taxon>
        <taxon>Nepomorpha</taxon>
        <taxon>Nepidae</taxon>
        <taxon>Ranatrinae</taxon>
        <taxon>Ranatra</taxon>
    </lineage>
</organism>
<dbReference type="Proteomes" id="UP001558652">
    <property type="component" value="Unassembled WGS sequence"/>
</dbReference>
<sequence>FVSGEKDLIAPLDIEPYLIAFLRATKFYPESAFQKICNMYRFRYNNPKYGANLIPSQDRNVFCHSILSALPYRDQHGRRILIAEVGKKWNVREVSLTEIARGVMLIVDAAIMEPKTQISGAIVIIDFEGLSIQHVWQFSPSVAKIILEWVQECLPCRLKAVHIINQPYLFNMLFAIFKPFIDEKLRNRIFFHGSNTSSLLQHVDAKSIPMKYGGDMKIDTDHGPELHKLLCQYSELYESEWVFANLAVSHFIIWKCCYFFLFHFTCISVFNIKKIVYPVLFHK</sequence>
<dbReference type="SMART" id="SM00516">
    <property type="entry name" value="SEC14"/>
    <property type="match status" value="1"/>
</dbReference>